<accession>A0AAE3GLM5</accession>
<dbReference type="EMBL" id="JAMTCK010000013">
    <property type="protein sequence ID" value="MCP2168253.1"/>
    <property type="molecule type" value="Genomic_DNA"/>
</dbReference>
<feature type="domain" description="Pyrroline-5-carboxylate reductase catalytic N-terminal" evidence="2">
    <location>
        <begin position="2"/>
        <end position="95"/>
    </location>
</feature>
<evidence type="ECO:0000256" key="1">
    <source>
        <dbReference type="ARBA" id="ARBA00023002"/>
    </source>
</evidence>
<keyword evidence="1" id="KW-0560">Oxidoreductase</keyword>
<sequence length="216" mass="21679">MRIGILGSGGMADALGGQWVRHGHEVVVGGRDTGRAAALAGRIGASAGTLAQAAAFGEVVLVAVPHDAVPSVLAEVLRADSAALRGRVVVDCTNPVVPPGFTLATPGRSVAAGIAEQAAGARVVKGFNLCHVDVWRMTPPVFGGRPLSVPLCGDDADAVETVAALVRDLGCHPVNGGGLDRAGLLEATAAFVIGLWFAGEDAQAILTPLEFAGQPG</sequence>
<dbReference type="Gene3D" id="3.40.50.720">
    <property type="entry name" value="NAD(P)-binding Rossmann-like Domain"/>
    <property type="match status" value="1"/>
</dbReference>
<dbReference type="PANTHER" id="PTHR14239">
    <property type="entry name" value="DUDULIN-RELATED"/>
    <property type="match status" value="1"/>
</dbReference>
<comment type="caution">
    <text evidence="3">The sequence shown here is derived from an EMBL/GenBank/DDBJ whole genome shotgun (WGS) entry which is preliminary data.</text>
</comment>
<reference evidence="3" key="1">
    <citation type="submission" date="2022-06" db="EMBL/GenBank/DDBJ databases">
        <title>Genomic Encyclopedia of Archaeal and Bacterial Type Strains, Phase II (KMG-II): from individual species to whole genera.</title>
        <authorList>
            <person name="Goeker M."/>
        </authorList>
    </citation>
    <scope>NUCLEOTIDE SEQUENCE</scope>
    <source>
        <strain evidence="3">DSM 43935</strain>
    </source>
</reference>
<dbReference type="SUPFAM" id="SSF51735">
    <property type="entry name" value="NAD(P)-binding Rossmann-fold domains"/>
    <property type="match status" value="1"/>
</dbReference>
<dbReference type="RefSeq" id="WP_253775933.1">
    <property type="nucleotide sequence ID" value="NZ_JAMTCK010000013.1"/>
</dbReference>
<dbReference type="InterPro" id="IPR036291">
    <property type="entry name" value="NAD(P)-bd_dom_sf"/>
</dbReference>
<dbReference type="GO" id="GO:0016491">
    <property type="term" value="F:oxidoreductase activity"/>
    <property type="evidence" value="ECO:0007669"/>
    <property type="project" value="UniProtKB-KW"/>
</dbReference>
<evidence type="ECO:0000313" key="3">
    <source>
        <dbReference type="EMBL" id="MCP2168253.1"/>
    </source>
</evidence>
<gene>
    <name evidence="3" type="ORF">LX83_005131</name>
</gene>
<proteinExistence type="predicted"/>
<organism evidence="3 4">
    <name type="scientific">Goodfellowiella coeruleoviolacea</name>
    <dbReference type="NCBI Taxonomy" id="334858"/>
    <lineage>
        <taxon>Bacteria</taxon>
        <taxon>Bacillati</taxon>
        <taxon>Actinomycetota</taxon>
        <taxon>Actinomycetes</taxon>
        <taxon>Pseudonocardiales</taxon>
        <taxon>Pseudonocardiaceae</taxon>
        <taxon>Goodfellowiella</taxon>
    </lineage>
</organism>
<protein>
    <recommendedName>
        <fullName evidence="2">Pyrroline-5-carboxylate reductase catalytic N-terminal domain-containing protein</fullName>
    </recommendedName>
</protein>
<evidence type="ECO:0000259" key="2">
    <source>
        <dbReference type="Pfam" id="PF03807"/>
    </source>
</evidence>
<evidence type="ECO:0000313" key="4">
    <source>
        <dbReference type="Proteomes" id="UP001206128"/>
    </source>
</evidence>
<dbReference type="InterPro" id="IPR051267">
    <property type="entry name" value="STEAP_metalloreductase"/>
</dbReference>
<keyword evidence="4" id="KW-1185">Reference proteome</keyword>
<dbReference type="Proteomes" id="UP001206128">
    <property type="component" value="Unassembled WGS sequence"/>
</dbReference>
<dbReference type="Pfam" id="PF03807">
    <property type="entry name" value="F420_oxidored"/>
    <property type="match status" value="1"/>
</dbReference>
<dbReference type="AlphaFoldDB" id="A0AAE3GLM5"/>
<dbReference type="InterPro" id="IPR028939">
    <property type="entry name" value="P5C_Rdtase_cat_N"/>
</dbReference>
<dbReference type="PANTHER" id="PTHR14239:SF10">
    <property type="entry name" value="REDUCTASE"/>
    <property type="match status" value="1"/>
</dbReference>
<name>A0AAE3GLM5_9PSEU</name>